<dbReference type="InterPro" id="IPR002182">
    <property type="entry name" value="NB-ARC"/>
</dbReference>
<dbReference type="AlphaFoldDB" id="A0A5J9U8Y5"/>
<dbReference type="GO" id="GO:0043531">
    <property type="term" value="F:ADP binding"/>
    <property type="evidence" value="ECO:0007669"/>
    <property type="project" value="InterPro"/>
</dbReference>
<organism evidence="2 3">
    <name type="scientific">Eragrostis curvula</name>
    <name type="common">weeping love grass</name>
    <dbReference type="NCBI Taxonomy" id="38414"/>
    <lineage>
        <taxon>Eukaryota</taxon>
        <taxon>Viridiplantae</taxon>
        <taxon>Streptophyta</taxon>
        <taxon>Embryophyta</taxon>
        <taxon>Tracheophyta</taxon>
        <taxon>Spermatophyta</taxon>
        <taxon>Magnoliopsida</taxon>
        <taxon>Liliopsida</taxon>
        <taxon>Poales</taxon>
        <taxon>Poaceae</taxon>
        <taxon>PACMAD clade</taxon>
        <taxon>Chloridoideae</taxon>
        <taxon>Eragrostideae</taxon>
        <taxon>Eragrostidinae</taxon>
        <taxon>Eragrostis</taxon>
    </lineage>
</organism>
<dbReference type="PANTHER" id="PTHR33377:SF115">
    <property type="entry name" value="OS05G0533301 PROTEIN"/>
    <property type="match status" value="1"/>
</dbReference>
<sequence length="467" mass="53567">MEMLSNAVLGDLVGRSISFLFSKCEKQTTVDEDLQRLHHLLLRSGTIVEEAERRHLANRAMLRQLQVLRDETFRGHYVADTVSSQALRRGGDSGHDDDDDDKMREEANLRTFALSRFNSAKRVRFTFGDLKTAALFGSTGPRELQQMVRSLETMIGDMKEFVVCLMSYPLLHRQPYSAHLFLNKCMFGRHMERETIMDFLLQPEPAGTLGVLPIIGPAHIGKSTLVAHVCHDERVRAHFSSILVYSGNDLKDSSMASLTDNCAVKYQKHNASEERFLVVIELLDDVDEETWKRLYYSSDRSMAEGSKMIITSRSENIERFGTTQALRLRRLSPEAYWYFFKMLVFGSDDPRQHPKMASLALEMAQVVQGSFMFAYAVGAVLLRAHFNSQTWSRILKGTREYLQKNVSIIGKHPDDVKAKGHTRFTWNLVKQRPDKYFMLDDIYQRDPAHEKLPKITMADLLSPIRMC</sequence>
<dbReference type="EMBL" id="RWGY01000029">
    <property type="protein sequence ID" value="TVU19954.1"/>
    <property type="molecule type" value="Genomic_DNA"/>
</dbReference>
<dbReference type="PANTHER" id="PTHR33377">
    <property type="entry name" value="OS10G0134700 PROTEIN-RELATED"/>
    <property type="match status" value="1"/>
</dbReference>
<feature type="non-terminal residue" evidence="2">
    <location>
        <position position="1"/>
    </location>
</feature>
<evidence type="ECO:0000313" key="3">
    <source>
        <dbReference type="Proteomes" id="UP000324897"/>
    </source>
</evidence>
<dbReference type="OrthoDB" id="691944at2759"/>
<gene>
    <name evidence="2" type="ORF">EJB05_36137</name>
</gene>
<protein>
    <recommendedName>
        <fullName evidence="1">NB-ARC domain-containing protein</fullName>
    </recommendedName>
</protein>
<dbReference type="Gene3D" id="3.40.50.300">
    <property type="entry name" value="P-loop containing nucleotide triphosphate hydrolases"/>
    <property type="match status" value="1"/>
</dbReference>
<dbReference type="InterPro" id="IPR027417">
    <property type="entry name" value="P-loop_NTPase"/>
</dbReference>
<comment type="caution">
    <text evidence="2">The sequence shown here is derived from an EMBL/GenBank/DDBJ whole genome shotgun (WGS) entry which is preliminary data.</text>
</comment>
<dbReference type="SUPFAM" id="SSF52540">
    <property type="entry name" value="P-loop containing nucleoside triphosphate hydrolases"/>
    <property type="match status" value="1"/>
</dbReference>
<evidence type="ECO:0000259" key="1">
    <source>
        <dbReference type="Pfam" id="PF00931"/>
    </source>
</evidence>
<reference evidence="2 3" key="1">
    <citation type="journal article" date="2019" name="Sci. Rep.">
        <title>A high-quality genome of Eragrostis curvula grass provides insights into Poaceae evolution and supports new strategies to enhance forage quality.</title>
        <authorList>
            <person name="Carballo J."/>
            <person name="Santos B.A.C.M."/>
            <person name="Zappacosta D."/>
            <person name="Garbus I."/>
            <person name="Selva J.P."/>
            <person name="Gallo C.A."/>
            <person name="Diaz A."/>
            <person name="Albertini E."/>
            <person name="Caccamo M."/>
            <person name="Echenique V."/>
        </authorList>
    </citation>
    <scope>NUCLEOTIDE SEQUENCE [LARGE SCALE GENOMIC DNA]</scope>
    <source>
        <strain evidence="3">cv. Victoria</strain>
        <tissue evidence="2">Leaf</tissue>
    </source>
</reference>
<dbReference type="Proteomes" id="UP000324897">
    <property type="component" value="Chromosome 7"/>
</dbReference>
<accession>A0A5J9U8Y5</accession>
<feature type="domain" description="NB-ARC" evidence="1">
    <location>
        <begin position="194"/>
        <end position="347"/>
    </location>
</feature>
<dbReference type="Pfam" id="PF00931">
    <property type="entry name" value="NB-ARC"/>
    <property type="match status" value="1"/>
</dbReference>
<name>A0A5J9U8Y5_9POAL</name>
<keyword evidence="3" id="KW-1185">Reference proteome</keyword>
<proteinExistence type="predicted"/>
<evidence type="ECO:0000313" key="2">
    <source>
        <dbReference type="EMBL" id="TVU19954.1"/>
    </source>
</evidence>
<dbReference type="Gramene" id="TVU19954">
    <property type="protein sequence ID" value="TVU19954"/>
    <property type="gene ID" value="EJB05_36137"/>
</dbReference>